<organism evidence="2 3">
    <name type="scientific">Favolaschia claudopus</name>
    <dbReference type="NCBI Taxonomy" id="2862362"/>
    <lineage>
        <taxon>Eukaryota</taxon>
        <taxon>Fungi</taxon>
        <taxon>Dikarya</taxon>
        <taxon>Basidiomycota</taxon>
        <taxon>Agaricomycotina</taxon>
        <taxon>Agaricomycetes</taxon>
        <taxon>Agaricomycetidae</taxon>
        <taxon>Agaricales</taxon>
        <taxon>Marasmiineae</taxon>
        <taxon>Mycenaceae</taxon>
        <taxon>Favolaschia</taxon>
    </lineage>
</organism>
<dbReference type="EMBL" id="JAWWNJ010000131">
    <property type="protein sequence ID" value="KAK6987493.1"/>
    <property type="molecule type" value="Genomic_DNA"/>
</dbReference>
<reference evidence="2 3" key="1">
    <citation type="journal article" date="2024" name="J Genomics">
        <title>Draft genome sequencing and assembly of Favolaschia claudopus CIRM-BRFM 2984 isolated from oak limbs.</title>
        <authorList>
            <person name="Navarro D."/>
            <person name="Drula E."/>
            <person name="Chaduli D."/>
            <person name="Cazenave R."/>
            <person name="Ahrendt S."/>
            <person name="Wang J."/>
            <person name="Lipzen A."/>
            <person name="Daum C."/>
            <person name="Barry K."/>
            <person name="Grigoriev I.V."/>
            <person name="Favel A."/>
            <person name="Rosso M.N."/>
            <person name="Martin F."/>
        </authorList>
    </citation>
    <scope>NUCLEOTIDE SEQUENCE [LARGE SCALE GENOMIC DNA]</scope>
    <source>
        <strain evidence="2 3">CIRM-BRFM 2984</strain>
    </source>
</reference>
<feature type="coiled-coil region" evidence="1">
    <location>
        <begin position="32"/>
        <end position="59"/>
    </location>
</feature>
<evidence type="ECO:0000256" key="1">
    <source>
        <dbReference type="SAM" id="Coils"/>
    </source>
</evidence>
<evidence type="ECO:0000313" key="3">
    <source>
        <dbReference type="Proteomes" id="UP001362999"/>
    </source>
</evidence>
<keyword evidence="3" id="KW-1185">Reference proteome</keyword>
<sequence>MSLEPPPAHRAEVLRTFRKMSFPGHRQLFLSVDSAREEERRLRNEKARIRMARKRAEMKLKSPEVQAEYAQRERGYMATYRAKNKGKLRKVETIRRLIRYKEEHHPKVYEAYINLRRANRHLARLKRAALNAGGDVQPEPDEDEDMSDIEWAVAQADL</sequence>
<proteinExistence type="predicted"/>
<dbReference type="Proteomes" id="UP001362999">
    <property type="component" value="Unassembled WGS sequence"/>
</dbReference>
<comment type="caution">
    <text evidence="2">The sequence shown here is derived from an EMBL/GenBank/DDBJ whole genome shotgun (WGS) entry which is preliminary data.</text>
</comment>
<gene>
    <name evidence="2" type="ORF">R3P38DRAFT_3291871</name>
</gene>
<protein>
    <submittedName>
        <fullName evidence="2">Uncharacterized protein</fullName>
    </submittedName>
</protein>
<accession>A0AAV9ZMB9</accession>
<evidence type="ECO:0000313" key="2">
    <source>
        <dbReference type="EMBL" id="KAK6987493.1"/>
    </source>
</evidence>
<name>A0AAV9ZMB9_9AGAR</name>
<keyword evidence="1" id="KW-0175">Coiled coil</keyword>
<dbReference type="AlphaFoldDB" id="A0AAV9ZMB9"/>